<feature type="coiled-coil region" evidence="1">
    <location>
        <begin position="23"/>
        <end position="87"/>
    </location>
</feature>
<sequence>MKDIINKIIEIDKKAQDLDESFQNDLVTEQKKQKEAIRQLEDKYQSESVTKLNSVHEDIINSQNNNIENQKKSIEEKKNHLKEIFDKNEDRLVDKFFNIITE</sequence>
<dbReference type="Proteomes" id="UP000215413">
    <property type="component" value="Unassembled WGS sequence"/>
</dbReference>
<comment type="caution">
    <text evidence="2">The sequence shown here is derived from an EMBL/GenBank/DDBJ whole genome shotgun (WGS) entry which is preliminary data.</text>
</comment>
<evidence type="ECO:0000313" key="3">
    <source>
        <dbReference type="Proteomes" id="UP000215413"/>
    </source>
</evidence>
<name>A0A233V3J1_FINMA</name>
<organism evidence="2 3">
    <name type="scientific">Finegoldia magna</name>
    <name type="common">Peptostreptococcus magnus</name>
    <dbReference type="NCBI Taxonomy" id="1260"/>
    <lineage>
        <taxon>Bacteria</taxon>
        <taxon>Bacillati</taxon>
        <taxon>Bacillota</taxon>
        <taxon>Tissierellia</taxon>
        <taxon>Tissierellales</taxon>
        <taxon>Peptoniphilaceae</taxon>
        <taxon>Finegoldia</taxon>
    </lineage>
</organism>
<proteinExistence type="predicted"/>
<dbReference type="RefSeq" id="WP_002835087.1">
    <property type="nucleotide sequence ID" value="NZ_JAWEAL010000027.1"/>
</dbReference>
<evidence type="ECO:0000256" key="1">
    <source>
        <dbReference type="SAM" id="Coils"/>
    </source>
</evidence>
<reference evidence="3" key="1">
    <citation type="submission" date="2017-04" db="EMBL/GenBank/DDBJ databases">
        <title>Finegoldia magna isolated from orthopedic joint implant-associated infections.</title>
        <authorList>
            <person name="Bjorklund S."/>
            <person name="Bruggemann H."/>
            <person name="Jensen A."/>
            <person name="Hellmark B."/>
            <person name="Soderquist B."/>
        </authorList>
    </citation>
    <scope>NUCLEOTIDE SEQUENCE [LARGE SCALE GENOMIC DNA]</scope>
    <source>
        <strain evidence="3">CCUG 54800</strain>
    </source>
</reference>
<gene>
    <name evidence="2" type="ORF">B9N49_06510</name>
</gene>
<accession>A0A233V3J1</accession>
<evidence type="ECO:0000313" key="2">
    <source>
        <dbReference type="EMBL" id="OXZ26961.1"/>
    </source>
</evidence>
<dbReference type="EMBL" id="NDYC01000030">
    <property type="protein sequence ID" value="OXZ26961.1"/>
    <property type="molecule type" value="Genomic_DNA"/>
</dbReference>
<protein>
    <submittedName>
        <fullName evidence="2">Uncharacterized protein</fullName>
    </submittedName>
</protein>
<dbReference type="AlphaFoldDB" id="A0A233V3J1"/>
<keyword evidence="1" id="KW-0175">Coiled coil</keyword>